<evidence type="ECO:0000256" key="3">
    <source>
        <dbReference type="PROSITE-ProRule" id="PRU00723"/>
    </source>
</evidence>
<dbReference type="Gramene" id="A10p32870.2_BraZ1">
    <property type="protein sequence ID" value="A10p32870.2_BraZ1.CDS"/>
    <property type="gene ID" value="A10g32870.2_BraZ1"/>
</dbReference>
<dbReference type="EnsemblPlants" id="Bra009465.1">
    <property type="protein sequence ID" value="Bra009465.1-P"/>
    <property type="gene ID" value="Bra009465"/>
</dbReference>
<dbReference type="EMBL" id="LS974626">
    <property type="protein sequence ID" value="CAG7912041.1"/>
    <property type="molecule type" value="Genomic_DNA"/>
</dbReference>
<dbReference type="Proteomes" id="UP000011750">
    <property type="component" value="Chromosome A10"/>
</dbReference>
<keyword evidence="3" id="KW-0863">Zinc-finger</keyword>
<protein>
    <recommendedName>
        <fullName evidence="10">C3H1-type domain-containing protein</fullName>
    </recommendedName>
</protein>
<dbReference type="AlphaFoldDB" id="A0A3P6CQJ9"/>
<dbReference type="Gramene" id="Bra009465.1">
    <property type="protein sequence ID" value="Bra009465.1-P"/>
    <property type="gene ID" value="Bra009465"/>
</dbReference>
<keyword evidence="3" id="KW-0862">Zinc</keyword>
<dbReference type="eggNOG" id="KOG0153">
    <property type="taxonomic scope" value="Eukaryota"/>
</dbReference>
<sequence>MAGREMFPVVECYGTEVLTSENSETEISVPFYRVRGRSFTRTIFRPTVGFDLLLGQVRDEAPMYEFSPYLPLDALENREKLHQCILEYPPPENIRVIPDHFNDLGWNWYHTATVLSNYVHDVVFNNITPFAVEGDEAFGTVILMRQDNRWHRESWRLNAPEPMLSRECTICGDPLTYTPIDYLLGLQSQLGRFDGHPLVCGFFKSGRTCMAGATCPFAHKVPRVFDSRTGLDNPKTVELLARNVYMGPVDPPLDQTLKTLYLRRLNSSVHEQHIRDRFNPYGEIKSIVYFAMRGVDGAFLTYTTREGAEKAMLEHSSWVVINGQNVKLLWGAHVIPKEAVVQENDQPQDHDRDVSRILIH</sequence>
<reference evidence="9" key="1">
    <citation type="journal article" date="2011" name="Nat. Genet.">
        <title>The genome of the mesopolyploid crop species Brassica rapa.</title>
        <authorList>
            <consortium name="Brassica rapa Genome Sequencing Project Consortium"/>
            <person name="Wang X."/>
            <person name="Wang H."/>
            <person name="Wang J."/>
            <person name="Sun R."/>
            <person name="Wu J."/>
            <person name="Liu S."/>
            <person name="Bai Y."/>
            <person name="Mun J.H."/>
            <person name="Bancroft I."/>
            <person name="Cheng F."/>
            <person name="Huang S."/>
            <person name="Li X."/>
            <person name="Hua W."/>
            <person name="Wang J."/>
            <person name="Wang X."/>
            <person name="Freeling M."/>
            <person name="Pires J.C."/>
            <person name="Paterson A.H."/>
            <person name="Chalhoub B."/>
            <person name="Wang B."/>
            <person name="Hayward A."/>
            <person name="Sharpe A.G."/>
            <person name="Park B.S."/>
            <person name="Weisshaar B."/>
            <person name="Liu B."/>
            <person name="Li B."/>
            <person name="Liu B."/>
            <person name="Tong C."/>
            <person name="Song C."/>
            <person name="Duran C."/>
            <person name="Peng C."/>
            <person name="Geng C."/>
            <person name="Koh C."/>
            <person name="Lin C."/>
            <person name="Edwards D."/>
            <person name="Mu D."/>
            <person name="Shen D."/>
            <person name="Soumpourou E."/>
            <person name="Li F."/>
            <person name="Fraser F."/>
            <person name="Conant G."/>
            <person name="Lassalle G."/>
            <person name="King G.J."/>
            <person name="Bonnema G."/>
            <person name="Tang H."/>
            <person name="Wang H."/>
            <person name="Belcram H."/>
            <person name="Zhou H."/>
            <person name="Hirakawa H."/>
            <person name="Abe H."/>
            <person name="Guo H."/>
            <person name="Wang H."/>
            <person name="Jin H."/>
            <person name="Parkin I.A."/>
            <person name="Batley J."/>
            <person name="Kim J.S."/>
            <person name="Just J."/>
            <person name="Li J."/>
            <person name="Xu J."/>
            <person name="Deng J."/>
            <person name="Kim J.A."/>
            <person name="Li J."/>
            <person name="Yu J."/>
            <person name="Meng J."/>
            <person name="Wang J."/>
            <person name="Min J."/>
            <person name="Poulain J."/>
            <person name="Wang J."/>
            <person name="Hatakeyama K."/>
            <person name="Wu K."/>
            <person name="Wang L."/>
            <person name="Fang L."/>
            <person name="Trick M."/>
            <person name="Links M.G."/>
            <person name="Zhao M."/>
            <person name="Jin M."/>
            <person name="Ramchiary N."/>
            <person name="Drou N."/>
            <person name="Berkman P.J."/>
            <person name="Cai Q."/>
            <person name="Huang Q."/>
            <person name="Li R."/>
            <person name="Tabata S."/>
            <person name="Cheng S."/>
            <person name="Zhang S."/>
            <person name="Zhang S."/>
            <person name="Huang S."/>
            <person name="Sato S."/>
            <person name="Sun S."/>
            <person name="Kwon S.J."/>
            <person name="Choi S.R."/>
            <person name="Lee T.H."/>
            <person name="Fan W."/>
            <person name="Zhao X."/>
            <person name="Tan X."/>
            <person name="Xu X."/>
            <person name="Wang Y."/>
            <person name="Qiu Y."/>
            <person name="Yin Y."/>
            <person name="Li Y."/>
            <person name="Du Y."/>
            <person name="Liao Y."/>
            <person name="Lim Y."/>
            <person name="Narusaka Y."/>
            <person name="Wang Y."/>
            <person name="Wang Z."/>
            <person name="Li Z."/>
            <person name="Wang Z."/>
            <person name="Xiong Z."/>
            <person name="Zhang Z."/>
        </authorList>
    </citation>
    <scope>NUCLEOTIDE SEQUENCE [LARGE SCALE GENOMIC DNA]</scope>
    <source>
        <strain evidence="9">cv. Chiifu-401-42</strain>
    </source>
</reference>
<keyword evidence="3" id="KW-0479">Metal-binding</keyword>
<dbReference type="EMBL" id="LR031577">
    <property type="protein sequence ID" value="VDD21117.1"/>
    <property type="molecule type" value="Genomic_DNA"/>
</dbReference>
<evidence type="ECO:0000313" key="7">
    <source>
        <dbReference type="EMBL" id="VDD21117.1"/>
    </source>
</evidence>
<dbReference type="GO" id="GO:0008270">
    <property type="term" value="F:zinc ion binding"/>
    <property type="evidence" value="ECO:0007669"/>
    <property type="project" value="UniProtKB-KW"/>
</dbReference>
<gene>
    <name evidence="7" type="ORF">BRAA10T45224Z</name>
    <name evidence="6" type="ORF">BRAPAZ1V2_A10P32870.2</name>
</gene>
<accession>M4CZ18</accession>
<proteinExistence type="predicted"/>
<dbReference type="SUPFAM" id="SSF54928">
    <property type="entry name" value="RNA-binding domain, RBD"/>
    <property type="match status" value="1"/>
</dbReference>
<dbReference type="SMART" id="SM00360">
    <property type="entry name" value="RRM"/>
    <property type="match status" value="1"/>
</dbReference>
<reference evidence="8" key="4">
    <citation type="submission" date="2023-03" db="UniProtKB">
        <authorList>
            <consortium name="EnsemblPlants"/>
        </authorList>
    </citation>
    <scope>IDENTIFICATION</scope>
    <source>
        <strain evidence="8">cv. Chiifu-401-42</strain>
    </source>
</reference>
<evidence type="ECO:0000313" key="8">
    <source>
        <dbReference type="EnsemblPlants" id="Bra009465.1-P"/>
    </source>
</evidence>
<dbReference type="InterPro" id="IPR012677">
    <property type="entry name" value="Nucleotide-bd_a/b_plait_sf"/>
</dbReference>
<dbReference type="InterPro" id="IPR000571">
    <property type="entry name" value="Znf_CCCH"/>
</dbReference>
<evidence type="ECO:0008006" key="10">
    <source>
        <dbReference type="Google" id="ProtNLM"/>
    </source>
</evidence>
<reference evidence="9" key="2">
    <citation type="journal article" date="2018" name="Hortic Res">
        <title>Improved Brassica rapa reference genome by single-molecule sequencing and chromosome conformation capture technologies.</title>
        <authorList>
            <person name="Zhang L."/>
            <person name="Cai X."/>
            <person name="Wu J."/>
            <person name="Liu M."/>
            <person name="Grob S."/>
            <person name="Cheng F."/>
            <person name="Liang J."/>
            <person name="Cai C."/>
            <person name="Liu Z."/>
            <person name="Liu B."/>
            <person name="Wang F."/>
            <person name="Li S."/>
            <person name="Liu F."/>
            <person name="Li X."/>
            <person name="Cheng L."/>
            <person name="Yang W."/>
            <person name="Li M.H."/>
            <person name="Grossniklaus U."/>
            <person name="Zheng H."/>
            <person name="Wang X."/>
        </authorList>
    </citation>
    <scope>NUCLEOTIDE SEQUENCE [LARGE SCALE GENOMIC DNA]</scope>
    <source>
        <strain evidence="9">cv. Chiifu-401-42</strain>
    </source>
</reference>
<reference evidence="7" key="3">
    <citation type="submission" date="2018-11" db="EMBL/GenBank/DDBJ databases">
        <authorList>
            <consortium name="Genoscope - CEA"/>
            <person name="William W."/>
        </authorList>
    </citation>
    <scope>NUCLEOTIDE SEQUENCE</scope>
</reference>
<evidence type="ECO:0000259" key="5">
    <source>
        <dbReference type="PROSITE" id="PS50103"/>
    </source>
</evidence>
<feature type="zinc finger region" description="C3H1-type" evidence="3">
    <location>
        <begin position="199"/>
        <end position="222"/>
    </location>
</feature>
<dbReference type="GO" id="GO:0071006">
    <property type="term" value="C:U2-type catalytic step 1 spliceosome"/>
    <property type="evidence" value="ECO:0000318"/>
    <property type="project" value="GO_Central"/>
</dbReference>
<dbReference type="Proteomes" id="UP000694005">
    <property type="component" value="Chromosome A10"/>
</dbReference>
<dbReference type="GO" id="GO:0071007">
    <property type="term" value="C:U2-type catalytic step 2 spliceosome"/>
    <property type="evidence" value="ECO:0000318"/>
    <property type="project" value="GO_Central"/>
</dbReference>
<feature type="domain" description="RRM" evidence="4">
    <location>
        <begin position="258"/>
        <end position="333"/>
    </location>
</feature>
<dbReference type="GO" id="GO:0017070">
    <property type="term" value="F:U6 snRNA binding"/>
    <property type="evidence" value="ECO:0000318"/>
    <property type="project" value="GO_Central"/>
</dbReference>
<evidence type="ECO:0000313" key="6">
    <source>
        <dbReference type="EMBL" id="CAG7912041.1"/>
    </source>
</evidence>
<name>A0A3P6CQJ9_BRACM</name>
<dbReference type="STRING" id="51351.M4CZ18"/>
<dbReference type="PROSITE" id="PS50102">
    <property type="entry name" value="RRM"/>
    <property type="match status" value="1"/>
</dbReference>
<keyword evidence="1 2" id="KW-0694">RNA-binding</keyword>
<dbReference type="Gene3D" id="3.30.70.330">
    <property type="match status" value="1"/>
</dbReference>
<dbReference type="InterPro" id="IPR000504">
    <property type="entry name" value="RRM_dom"/>
</dbReference>
<dbReference type="HOGENOM" id="CLU_770204_0_0_1"/>
<dbReference type="PANTHER" id="PTHR14089:SF12">
    <property type="entry name" value="ZINC FINGER CCCH DOMAIN-CONTAINING PROTEIN 4-RELATED"/>
    <property type="match status" value="1"/>
</dbReference>
<evidence type="ECO:0000313" key="9">
    <source>
        <dbReference type="Proteomes" id="UP000011750"/>
    </source>
</evidence>
<keyword evidence="9" id="KW-1185">Reference proteome</keyword>
<dbReference type="InterPro" id="IPR035979">
    <property type="entry name" value="RBD_domain_sf"/>
</dbReference>
<dbReference type="PANTHER" id="PTHR14089">
    <property type="entry name" value="PRE-MRNA-SPLICING FACTOR RBM22"/>
    <property type="match status" value="1"/>
</dbReference>
<organism evidence="7">
    <name type="scientific">Brassica campestris</name>
    <name type="common">Field mustard</name>
    <dbReference type="NCBI Taxonomy" id="3711"/>
    <lineage>
        <taxon>Eukaryota</taxon>
        <taxon>Viridiplantae</taxon>
        <taxon>Streptophyta</taxon>
        <taxon>Embryophyta</taxon>
        <taxon>Tracheophyta</taxon>
        <taxon>Spermatophyta</taxon>
        <taxon>Magnoliopsida</taxon>
        <taxon>eudicotyledons</taxon>
        <taxon>Gunneridae</taxon>
        <taxon>Pentapetalae</taxon>
        <taxon>rosids</taxon>
        <taxon>malvids</taxon>
        <taxon>Brassicales</taxon>
        <taxon>Brassicaceae</taxon>
        <taxon>Brassiceae</taxon>
        <taxon>Brassica</taxon>
    </lineage>
</organism>
<evidence type="ECO:0000259" key="4">
    <source>
        <dbReference type="PROSITE" id="PS50102"/>
    </source>
</evidence>
<dbReference type="GO" id="GO:0000974">
    <property type="term" value="C:Prp19 complex"/>
    <property type="evidence" value="ECO:0000318"/>
    <property type="project" value="GO_Central"/>
</dbReference>
<evidence type="ECO:0000256" key="2">
    <source>
        <dbReference type="PROSITE-ProRule" id="PRU00176"/>
    </source>
</evidence>
<feature type="domain" description="C3H1-type" evidence="5">
    <location>
        <begin position="199"/>
        <end position="222"/>
    </location>
</feature>
<dbReference type="Pfam" id="PF00076">
    <property type="entry name" value="RRM_1"/>
    <property type="match status" value="1"/>
</dbReference>
<dbReference type="InterPro" id="IPR039171">
    <property type="entry name" value="Cwc2/Slt11"/>
</dbReference>
<dbReference type="GO" id="GO:0036002">
    <property type="term" value="F:pre-mRNA binding"/>
    <property type="evidence" value="ECO:0000318"/>
    <property type="project" value="GO_Central"/>
</dbReference>
<evidence type="ECO:0000256" key="1">
    <source>
        <dbReference type="ARBA" id="ARBA00022884"/>
    </source>
</evidence>
<dbReference type="PROSITE" id="PS50103">
    <property type="entry name" value="ZF_C3H1"/>
    <property type="match status" value="1"/>
</dbReference>
<accession>A0A3P6CQJ9</accession>